<keyword evidence="9" id="KW-1185">Reference proteome</keyword>
<comment type="caution">
    <text evidence="2">The sequence shown here is derived from an EMBL/GenBank/DDBJ whole genome shotgun (WGS) entry which is preliminary data.</text>
</comment>
<evidence type="ECO:0000313" key="9">
    <source>
        <dbReference type="Proteomes" id="UP001140949"/>
    </source>
</evidence>
<evidence type="ECO:0000313" key="4">
    <source>
        <dbReference type="EMBL" id="KAJ6817650.1"/>
    </source>
</evidence>
<proteinExistence type="predicted"/>
<protein>
    <submittedName>
        <fullName evidence="2">Hornerin-like</fullName>
    </submittedName>
</protein>
<gene>
    <name evidence="2" type="ORF">M6B38_224910</name>
    <name evidence="8" type="ORF">M6B38_268575</name>
    <name evidence="7" type="ORF">M6B38_271820</name>
    <name evidence="6" type="ORF">M6B38_365855</name>
    <name evidence="5" type="ORF">M6B38_405875</name>
    <name evidence="3" type="ORF">M6B38_410555</name>
    <name evidence="4" type="ORF">M6B38_410570</name>
</gene>
<dbReference type="AlphaFoldDB" id="A0AAX6DVL7"/>
<feature type="compositionally biased region" description="Basic and acidic residues" evidence="1">
    <location>
        <begin position="199"/>
        <end position="208"/>
    </location>
</feature>
<dbReference type="EMBL" id="JANAVB010027770">
    <property type="protein sequence ID" value="KAJ6817647.1"/>
    <property type="molecule type" value="Genomic_DNA"/>
</dbReference>
<name>A0AAX6DVL7_IRIPA</name>
<organism evidence="2 9">
    <name type="scientific">Iris pallida</name>
    <name type="common">Sweet iris</name>
    <dbReference type="NCBI Taxonomy" id="29817"/>
    <lineage>
        <taxon>Eukaryota</taxon>
        <taxon>Viridiplantae</taxon>
        <taxon>Streptophyta</taxon>
        <taxon>Embryophyta</taxon>
        <taxon>Tracheophyta</taxon>
        <taxon>Spermatophyta</taxon>
        <taxon>Magnoliopsida</taxon>
        <taxon>Liliopsida</taxon>
        <taxon>Asparagales</taxon>
        <taxon>Iridaceae</taxon>
        <taxon>Iridoideae</taxon>
        <taxon>Irideae</taxon>
        <taxon>Iris</taxon>
    </lineage>
</organism>
<evidence type="ECO:0000313" key="2">
    <source>
        <dbReference type="EMBL" id="KAJ6795798.1"/>
    </source>
</evidence>
<dbReference type="Proteomes" id="UP001140949">
    <property type="component" value="Unassembled WGS sequence"/>
</dbReference>
<reference evidence="2" key="2">
    <citation type="submission" date="2023-04" db="EMBL/GenBank/DDBJ databases">
        <authorList>
            <person name="Bruccoleri R.E."/>
            <person name="Oakeley E.J."/>
            <person name="Faust A.-M."/>
            <person name="Dessus-Babus S."/>
            <person name="Altorfer M."/>
            <person name="Burckhardt D."/>
            <person name="Oertli M."/>
            <person name="Naumann U."/>
            <person name="Petersen F."/>
            <person name="Wong J."/>
        </authorList>
    </citation>
    <scope>NUCLEOTIDE SEQUENCE</scope>
    <source>
        <strain evidence="2">GSM-AAB239-AS_SAM_17_03QT</strain>
        <tissue evidence="2">Leaf</tissue>
    </source>
</reference>
<evidence type="ECO:0000313" key="8">
    <source>
        <dbReference type="EMBL" id="KAJ6849997.1"/>
    </source>
</evidence>
<dbReference type="EMBL" id="JANAVB010019770">
    <property type="protein sequence ID" value="KAJ6828153.1"/>
    <property type="molecule type" value="Genomic_DNA"/>
</dbReference>
<dbReference type="EMBL" id="JANAVB010027191">
    <property type="protein sequence ID" value="KAJ6818635.1"/>
    <property type="molecule type" value="Genomic_DNA"/>
</dbReference>
<dbReference type="EMBL" id="JANAVB010003395">
    <property type="protein sequence ID" value="KAJ6849997.1"/>
    <property type="molecule type" value="Genomic_DNA"/>
</dbReference>
<feature type="region of interest" description="Disordered" evidence="1">
    <location>
        <begin position="158"/>
        <end position="208"/>
    </location>
</feature>
<dbReference type="EMBL" id="JANAVB010004199">
    <property type="protein sequence ID" value="KAJ6848982.1"/>
    <property type="molecule type" value="Genomic_DNA"/>
</dbReference>
<evidence type="ECO:0000313" key="7">
    <source>
        <dbReference type="EMBL" id="KAJ6848982.1"/>
    </source>
</evidence>
<feature type="region of interest" description="Disordered" evidence="1">
    <location>
        <begin position="15"/>
        <end position="47"/>
    </location>
</feature>
<reference evidence="2" key="1">
    <citation type="journal article" date="2023" name="GigaByte">
        <title>Genome assembly of the bearded iris, Iris pallida Lam.</title>
        <authorList>
            <person name="Bruccoleri R.E."/>
            <person name="Oakeley E.J."/>
            <person name="Faust A.M.E."/>
            <person name="Altorfer M."/>
            <person name="Dessus-Babus S."/>
            <person name="Burckhardt D."/>
            <person name="Oertli M."/>
            <person name="Naumann U."/>
            <person name="Petersen F."/>
            <person name="Wong J."/>
        </authorList>
    </citation>
    <scope>NUCLEOTIDE SEQUENCE</scope>
    <source>
        <strain evidence="2">GSM-AAB239-AS_SAM_17_03QT</strain>
    </source>
</reference>
<evidence type="ECO:0000256" key="1">
    <source>
        <dbReference type="SAM" id="MobiDB-lite"/>
    </source>
</evidence>
<evidence type="ECO:0000313" key="5">
    <source>
        <dbReference type="EMBL" id="KAJ6818635.1"/>
    </source>
</evidence>
<sequence length="208" mass="22399">MGCCANEIPHDPIVDAPGAARPAAAPRTLVRSSRARPRDAGARQKLPVRGGKNCVAAGMRCRPNELIVASPGAGRPAPRPWTLVQRAYRCRLQRCSATRRLTTRCWKRANFLVVLGGAPGAAAKLTRFVLPRVEPYGSPRGYDSGSVRQPRVRPCRHVSGIGPASLGRLPASVQPTADATAPSVGSRPRRRHPSCPCSKPDRIRETPR</sequence>
<accession>A0AAX6DVL7</accession>
<dbReference type="EMBL" id="JANAVB010027770">
    <property type="protein sequence ID" value="KAJ6817650.1"/>
    <property type="molecule type" value="Genomic_DNA"/>
</dbReference>
<evidence type="ECO:0000313" key="6">
    <source>
        <dbReference type="EMBL" id="KAJ6828153.1"/>
    </source>
</evidence>
<feature type="compositionally biased region" description="Low complexity" evidence="1">
    <location>
        <begin position="16"/>
        <end position="27"/>
    </location>
</feature>
<evidence type="ECO:0000313" key="3">
    <source>
        <dbReference type="EMBL" id="KAJ6817647.1"/>
    </source>
</evidence>
<dbReference type="EMBL" id="JANAVB010041805">
    <property type="protein sequence ID" value="KAJ6795798.1"/>
    <property type="molecule type" value="Genomic_DNA"/>
</dbReference>